<dbReference type="InterPro" id="IPR001251">
    <property type="entry name" value="CRAL-TRIO_dom"/>
</dbReference>
<evidence type="ECO:0000313" key="2">
    <source>
        <dbReference type="EMBL" id="KAG8388168.1"/>
    </source>
</evidence>
<dbReference type="SMART" id="SM01100">
    <property type="entry name" value="CRAL_TRIO_N"/>
    <property type="match status" value="1"/>
</dbReference>
<dbReference type="EMBL" id="WHWC01000002">
    <property type="protein sequence ID" value="KAG8388168.1"/>
    <property type="molecule type" value="Genomic_DNA"/>
</dbReference>
<dbReference type="SMART" id="SM00516">
    <property type="entry name" value="SEC14"/>
    <property type="match status" value="1"/>
</dbReference>
<reference evidence="2" key="1">
    <citation type="submission" date="2019-10" db="EMBL/GenBank/DDBJ databases">
        <authorList>
            <person name="Zhang R."/>
            <person name="Pan Y."/>
            <person name="Wang J."/>
            <person name="Ma R."/>
            <person name="Yu S."/>
        </authorList>
    </citation>
    <scope>NUCLEOTIDE SEQUENCE</scope>
    <source>
        <strain evidence="2">LA-IB0</strain>
        <tissue evidence="2">Leaf</tissue>
    </source>
</reference>
<organism evidence="2 3">
    <name type="scientific">Buddleja alternifolia</name>
    <dbReference type="NCBI Taxonomy" id="168488"/>
    <lineage>
        <taxon>Eukaryota</taxon>
        <taxon>Viridiplantae</taxon>
        <taxon>Streptophyta</taxon>
        <taxon>Embryophyta</taxon>
        <taxon>Tracheophyta</taxon>
        <taxon>Spermatophyta</taxon>
        <taxon>Magnoliopsida</taxon>
        <taxon>eudicotyledons</taxon>
        <taxon>Gunneridae</taxon>
        <taxon>Pentapetalae</taxon>
        <taxon>asterids</taxon>
        <taxon>lamiids</taxon>
        <taxon>Lamiales</taxon>
        <taxon>Scrophulariaceae</taxon>
        <taxon>Buddlejeae</taxon>
        <taxon>Buddleja</taxon>
    </lineage>
</organism>
<dbReference type="AlphaFoldDB" id="A0AAV6Y137"/>
<dbReference type="Proteomes" id="UP000826271">
    <property type="component" value="Unassembled WGS sequence"/>
</dbReference>
<dbReference type="SUPFAM" id="SSF46938">
    <property type="entry name" value="CRAL/TRIO N-terminal domain"/>
    <property type="match status" value="1"/>
</dbReference>
<name>A0AAV6Y137_9LAMI</name>
<dbReference type="CDD" id="cd00170">
    <property type="entry name" value="SEC14"/>
    <property type="match status" value="1"/>
</dbReference>
<gene>
    <name evidence="2" type="ORF">BUALT_Bualt02G0097800</name>
</gene>
<dbReference type="PANTHER" id="PTHR46277">
    <property type="entry name" value="OS03G0850700 PROTEIN"/>
    <property type="match status" value="1"/>
</dbReference>
<dbReference type="InterPro" id="IPR036273">
    <property type="entry name" value="CRAL/TRIO_N_dom_sf"/>
</dbReference>
<dbReference type="InterPro" id="IPR036865">
    <property type="entry name" value="CRAL-TRIO_dom_sf"/>
</dbReference>
<evidence type="ECO:0000259" key="1">
    <source>
        <dbReference type="PROSITE" id="PS50191"/>
    </source>
</evidence>
<comment type="caution">
    <text evidence="2">The sequence shown here is derived from an EMBL/GenBank/DDBJ whole genome shotgun (WGS) entry which is preliminary data.</text>
</comment>
<dbReference type="InterPro" id="IPR011074">
    <property type="entry name" value="CRAL/TRIO_N_dom"/>
</dbReference>
<dbReference type="Gene3D" id="3.40.525.10">
    <property type="entry name" value="CRAL-TRIO lipid binding domain"/>
    <property type="match status" value="1"/>
</dbReference>
<feature type="domain" description="CRAL-TRIO" evidence="1">
    <location>
        <begin position="109"/>
        <end position="272"/>
    </location>
</feature>
<accession>A0AAV6Y137</accession>
<protein>
    <recommendedName>
        <fullName evidence="1">CRAL-TRIO domain-containing protein</fullName>
    </recommendedName>
</protein>
<dbReference type="PANTHER" id="PTHR46277:SF19">
    <property type="entry name" value="RANDOM SLUG PROTEIN 5-LIKE"/>
    <property type="match status" value="1"/>
</dbReference>
<keyword evidence="3" id="KW-1185">Reference proteome</keyword>
<dbReference type="Pfam" id="PF00650">
    <property type="entry name" value="CRAL_TRIO"/>
    <property type="match status" value="1"/>
</dbReference>
<dbReference type="PROSITE" id="PS50191">
    <property type="entry name" value="CRAL_TRIO"/>
    <property type="match status" value="1"/>
</dbReference>
<evidence type="ECO:0000313" key="3">
    <source>
        <dbReference type="Proteomes" id="UP000826271"/>
    </source>
</evidence>
<sequence>MERNITLKKEEEEEIFYSPERVIMEEEKDDRNNGAINNGYDECSVEEEKKLNHMRAILQNQDPACKELDHLMLRRFLRARDLDAEKACAMFIKYLKWRQTFVLKGFISASEVRNEIAQNKLFMQGKDKKGRPILVGFAARHFACKEDADELRRYVVFTLDKLCSRIPDGEEKFIVIGDLQGIGYCNKDIRGCIAALSILQDYYPERLEKLFLIHVPYIFMTAWKICFYPFIDKSNNKKIVFVKNKKLKATLMEDIDESELLEIYGGQLQMVPIQDA</sequence>
<proteinExistence type="predicted"/>
<dbReference type="SUPFAM" id="SSF52087">
    <property type="entry name" value="CRAL/TRIO domain"/>
    <property type="match status" value="1"/>
</dbReference>